<gene>
    <name evidence="2" type="ORF">KIPB_002235</name>
</gene>
<accession>A0A9K3CSE0</accession>
<keyword evidence="3" id="KW-1185">Reference proteome</keyword>
<comment type="caution">
    <text evidence="2">The sequence shown here is derived from an EMBL/GenBank/DDBJ whole genome shotgun (WGS) entry which is preliminary data.</text>
</comment>
<organism evidence="2 3">
    <name type="scientific">Kipferlia bialata</name>
    <dbReference type="NCBI Taxonomy" id="797122"/>
    <lineage>
        <taxon>Eukaryota</taxon>
        <taxon>Metamonada</taxon>
        <taxon>Carpediemonas-like organisms</taxon>
        <taxon>Kipferlia</taxon>
    </lineage>
</organism>
<protein>
    <submittedName>
        <fullName evidence="2">Uncharacterized protein</fullName>
    </submittedName>
</protein>
<reference evidence="2 3" key="1">
    <citation type="journal article" date="2018" name="PLoS ONE">
        <title>The draft genome of Kipferlia bialata reveals reductive genome evolution in fornicate parasites.</title>
        <authorList>
            <person name="Tanifuji G."/>
            <person name="Takabayashi S."/>
            <person name="Kume K."/>
            <person name="Takagi M."/>
            <person name="Nakayama T."/>
            <person name="Kamikawa R."/>
            <person name="Inagaki Y."/>
            <person name="Hashimoto T."/>
        </authorList>
    </citation>
    <scope>NUCLEOTIDE SEQUENCE [LARGE SCALE GENOMIC DNA]</scope>
    <source>
        <strain evidence="2">NY0173</strain>
    </source>
</reference>
<evidence type="ECO:0000256" key="1">
    <source>
        <dbReference type="SAM" id="MobiDB-lite"/>
    </source>
</evidence>
<feature type="region of interest" description="Disordered" evidence="1">
    <location>
        <begin position="156"/>
        <end position="178"/>
    </location>
</feature>
<dbReference type="Proteomes" id="UP000265618">
    <property type="component" value="Unassembled WGS sequence"/>
</dbReference>
<evidence type="ECO:0000313" key="2">
    <source>
        <dbReference type="EMBL" id="GIQ81295.1"/>
    </source>
</evidence>
<name>A0A9K3CSE0_9EUKA</name>
<sequence>MRPEGTAGLPYRSVQSGYGVVAGVDSTGHGLSLFGTQNLTALLSYTYPLSVPPSLGYTHPPFMHLSLPSREISHVSIVSGGSLSDPSHCGDPDLLDTPPEGVKVLMGLRVGATEPVAPDSGRPPPAQPDLLMLLDASAKKGLWRVEVPRKKRKGVSMSMGMGMGMGRRGRQGRDSGAPGDLQGIVYIPPHPTSRGCECVVVLVDGCLWTVSLGDGSAIHCLSLPSIVKGIRPYYTQTEGGAAVCGVVFDDTRGKVGVAVIETEQMHQASEAKGRAGGVGMGVRRNVVSSEPSSTYPRLRVSHYVPTATPSLNHCTLLDYASTATGDCVLLTHHAEGGDVCDIWMHRTARCDTPNPTPHRMGGTDPTDSLVSQSLVLIGPRLSLTQRPGPGRYLALTPHTVCVVDSARVTCVPILPRVPVGVTGPMRTLLHTALDHDLKTPPGRTFLLKARSTAATLTDGVRDTLVGGHTPEAVVRMLSGCGVETASQGTPSTLTGDLQSAIVLQTVRALKRVKPSHIEEAEDSVRDADPVDVDMTNATEGDSELDRLDALLTEGEREREDSPRAGARVLPPRLTDTGVLVGNGRALRQRQRERDPSHRVGTCLVSSLTPRHILNRVYGGVETTKEAEVEAEAGGDPAQRPIDTHCVPIGGVDCTVLTLPCDHKAYSHTCLVVSTPEGLVLMPRFGC</sequence>
<evidence type="ECO:0000313" key="3">
    <source>
        <dbReference type="Proteomes" id="UP000265618"/>
    </source>
</evidence>
<proteinExistence type="predicted"/>
<dbReference type="AlphaFoldDB" id="A0A9K3CSE0"/>
<dbReference type="EMBL" id="BDIP01000356">
    <property type="protein sequence ID" value="GIQ81295.1"/>
    <property type="molecule type" value="Genomic_DNA"/>
</dbReference>